<dbReference type="AlphaFoldDB" id="A0A067N977"/>
<gene>
    <name evidence="1" type="ORF">PLEOSDRAFT_1107302</name>
</gene>
<evidence type="ECO:0000313" key="2">
    <source>
        <dbReference type="Proteomes" id="UP000027073"/>
    </source>
</evidence>
<reference evidence="2" key="1">
    <citation type="journal article" date="2014" name="Proc. Natl. Acad. Sci. U.S.A.">
        <title>Extensive sampling of basidiomycete genomes demonstrates inadequacy of the white-rot/brown-rot paradigm for wood decay fungi.</title>
        <authorList>
            <person name="Riley R."/>
            <person name="Salamov A.A."/>
            <person name="Brown D.W."/>
            <person name="Nagy L.G."/>
            <person name="Floudas D."/>
            <person name="Held B.W."/>
            <person name="Levasseur A."/>
            <person name="Lombard V."/>
            <person name="Morin E."/>
            <person name="Otillar R."/>
            <person name="Lindquist E.A."/>
            <person name="Sun H."/>
            <person name="LaButti K.M."/>
            <person name="Schmutz J."/>
            <person name="Jabbour D."/>
            <person name="Luo H."/>
            <person name="Baker S.E."/>
            <person name="Pisabarro A.G."/>
            <person name="Walton J.D."/>
            <person name="Blanchette R.A."/>
            <person name="Henrissat B."/>
            <person name="Martin F."/>
            <person name="Cullen D."/>
            <person name="Hibbett D.S."/>
            <person name="Grigoriev I.V."/>
        </authorList>
    </citation>
    <scope>NUCLEOTIDE SEQUENCE [LARGE SCALE GENOMIC DNA]</scope>
    <source>
        <strain evidence="2">PC15</strain>
    </source>
</reference>
<name>A0A067N977_PLEO1</name>
<dbReference type="HOGENOM" id="CLU_117778_0_0_1"/>
<dbReference type="EMBL" id="KL198011">
    <property type="protein sequence ID" value="KDQ24374.1"/>
    <property type="molecule type" value="Genomic_DNA"/>
</dbReference>
<sequence>MSLIQSSAFESRTTTTTVSLSTLSDWSKQHIHDVFEAPNDDMCLRAIESTFAKNLKATINGAPLDRESIKQLVLAMRRGSSTGLKVHWHQAVPAPGDPTTNRDGSFWGAYVISGIQKQLPGMSKPAEFERHKTVTVRIESLSSDPYVDSRRIVNLTFVANDVRVDRQATL</sequence>
<dbReference type="VEuPathDB" id="FungiDB:PLEOSDRAFT_1107302"/>
<evidence type="ECO:0000313" key="1">
    <source>
        <dbReference type="EMBL" id="KDQ24374.1"/>
    </source>
</evidence>
<proteinExistence type="predicted"/>
<dbReference type="InParanoid" id="A0A067N977"/>
<dbReference type="OrthoDB" id="2845803at2759"/>
<accession>A0A067N977</accession>
<dbReference type="Proteomes" id="UP000027073">
    <property type="component" value="Unassembled WGS sequence"/>
</dbReference>
<protein>
    <submittedName>
        <fullName evidence="1">Uncharacterized protein</fullName>
    </submittedName>
</protein>
<organism evidence="1 2">
    <name type="scientific">Pleurotus ostreatus (strain PC15)</name>
    <name type="common">Oyster mushroom</name>
    <dbReference type="NCBI Taxonomy" id="1137138"/>
    <lineage>
        <taxon>Eukaryota</taxon>
        <taxon>Fungi</taxon>
        <taxon>Dikarya</taxon>
        <taxon>Basidiomycota</taxon>
        <taxon>Agaricomycotina</taxon>
        <taxon>Agaricomycetes</taxon>
        <taxon>Agaricomycetidae</taxon>
        <taxon>Agaricales</taxon>
        <taxon>Pleurotineae</taxon>
        <taxon>Pleurotaceae</taxon>
        <taxon>Pleurotus</taxon>
    </lineage>
</organism>